<dbReference type="SUPFAM" id="SSF54523">
    <property type="entry name" value="Pili subunits"/>
    <property type="match status" value="1"/>
</dbReference>
<sequence>MYRGGEYVTTEYLNVEHTENEMIEISFALNKYKVRNKKYPQDFNEFVHSKPIWESWATDSWGNKYRYNLTQEGFVLTSSGVDGKFNTEDDIVRKN</sequence>
<dbReference type="Gene3D" id="3.30.700.10">
    <property type="entry name" value="Glycoprotein, Type 4 Pilin"/>
    <property type="match status" value="1"/>
</dbReference>
<evidence type="ECO:0000313" key="2">
    <source>
        <dbReference type="EMBL" id="GGC52097.1"/>
    </source>
</evidence>
<organism evidence="2 3">
    <name type="scientific">Marivirga lumbricoides</name>
    <dbReference type="NCBI Taxonomy" id="1046115"/>
    <lineage>
        <taxon>Bacteria</taxon>
        <taxon>Pseudomonadati</taxon>
        <taxon>Bacteroidota</taxon>
        <taxon>Cytophagia</taxon>
        <taxon>Cytophagales</taxon>
        <taxon>Marivirgaceae</taxon>
        <taxon>Marivirga</taxon>
    </lineage>
</organism>
<dbReference type="Pfam" id="PF08334">
    <property type="entry name" value="T2SSG"/>
    <property type="match status" value="1"/>
</dbReference>
<feature type="domain" description="Type II secretion system protein GspG C-terminal" evidence="1">
    <location>
        <begin position="14"/>
        <end position="90"/>
    </location>
</feature>
<dbReference type="InterPro" id="IPR013545">
    <property type="entry name" value="T2SS_protein-GspG_C"/>
</dbReference>
<evidence type="ECO:0000259" key="1">
    <source>
        <dbReference type="Pfam" id="PF08334"/>
    </source>
</evidence>
<evidence type="ECO:0000313" key="3">
    <source>
        <dbReference type="Proteomes" id="UP000636010"/>
    </source>
</evidence>
<dbReference type="Proteomes" id="UP000636010">
    <property type="component" value="Unassembled WGS sequence"/>
</dbReference>
<gene>
    <name evidence="2" type="ORF">GCM10011506_42170</name>
</gene>
<proteinExistence type="predicted"/>
<comment type="caution">
    <text evidence="2">The sequence shown here is derived from an EMBL/GenBank/DDBJ whole genome shotgun (WGS) entry which is preliminary data.</text>
</comment>
<name>A0ABQ1N3H9_9BACT</name>
<reference evidence="3" key="1">
    <citation type="journal article" date="2019" name="Int. J. Syst. Evol. Microbiol.">
        <title>The Global Catalogue of Microorganisms (GCM) 10K type strain sequencing project: providing services to taxonomists for standard genome sequencing and annotation.</title>
        <authorList>
            <consortium name="The Broad Institute Genomics Platform"/>
            <consortium name="The Broad Institute Genome Sequencing Center for Infectious Disease"/>
            <person name="Wu L."/>
            <person name="Ma J."/>
        </authorList>
    </citation>
    <scope>NUCLEOTIDE SEQUENCE [LARGE SCALE GENOMIC DNA]</scope>
    <source>
        <strain evidence="3">CGMCC 1.10832</strain>
    </source>
</reference>
<dbReference type="InterPro" id="IPR045584">
    <property type="entry name" value="Pilin-like"/>
</dbReference>
<dbReference type="EMBL" id="BMEC01000016">
    <property type="protein sequence ID" value="GGC52097.1"/>
    <property type="molecule type" value="Genomic_DNA"/>
</dbReference>
<accession>A0ABQ1N3H9</accession>
<protein>
    <recommendedName>
        <fullName evidence="1">Type II secretion system protein GspG C-terminal domain-containing protein</fullName>
    </recommendedName>
</protein>
<keyword evidence="3" id="KW-1185">Reference proteome</keyword>